<comment type="caution">
    <text evidence="2">The sequence shown here is derived from an EMBL/GenBank/DDBJ whole genome shotgun (WGS) entry which is preliminary data.</text>
</comment>
<feature type="transmembrane region" description="Helical" evidence="1">
    <location>
        <begin position="103"/>
        <end position="119"/>
    </location>
</feature>
<protein>
    <submittedName>
        <fullName evidence="2">Uncharacterized protein</fullName>
    </submittedName>
</protein>
<keyword evidence="1" id="KW-0812">Transmembrane</keyword>
<feature type="transmembrane region" description="Helical" evidence="1">
    <location>
        <begin position="170"/>
        <end position="188"/>
    </location>
</feature>
<evidence type="ECO:0000256" key="1">
    <source>
        <dbReference type="SAM" id="Phobius"/>
    </source>
</evidence>
<dbReference type="Proteomes" id="UP000603200">
    <property type="component" value="Unassembled WGS sequence"/>
</dbReference>
<accession>A0ABQ3ZN28</accession>
<feature type="transmembrane region" description="Helical" evidence="1">
    <location>
        <begin position="39"/>
        <end position="56"/>
    </location>
</feature>
<organism evidence="2 3">
    <name type="scientific">Winogradskya humida</name>
    <dbReference type="NCBI Taxonomy" id="113566"/>
    <lineage>
        <taxon>Bacteria</taxon>
        <taxon>Bacillati</taxon>
        <taxon>Actinomycetota</taxon>
        <taxon>Actinomycetes</taxon>
        <taxon>Micromonosporales</taxon>
        <taxon>Micromonosporaceae</taxon>
        <taxon>Winogradskya</taxon>
    </lineage>
</organism>
<gene>
    <name evidence="2" type="ORF">Ahu01nite_031000</name>
</gene>
<feature type="transmembrane region" description="Helical" evidence="1">
    <location>
        <begin position="270"/>
        <end position="290"/>
    </location>
</feature>
<feature type="transmembrane region" description="Helical" evidence="1">
    <location>
        <begin position="12"/>
        <end position="32"/>
    </location>
</feature>
<dbReference type="EMBL" id="BOMN01000037">
    <property type="protein sequence ID" value="GIE19998.1"/>
    <property type="molecule type" value="Genomic_DNA"/>
</dbReference>
<evidence type="ECO:0000313" key="3">
    <source>
        <dbReference type="Proteomes" id="UP000603200"/>
    </source>
</evidence>
<feature type="transmembrane region" description="Helical" evidence="1">
    <location>
        <begin position="76"/>
        <end position="94"/>
    </location>
</feature>
<evidence type="ECO:0000313" key="2">
    <source>
        <dbReference type="EMBL" id="GIE19998.1"/>
    </source>
</evidence>
<feature type="transmembrane region" description="Helical" evidence="1">
    <location>
        <begin position="139"/>
        <end position="158"/>
    </location>
</feature>
<keyword evidence="3" id="KW-1185">Reference proteome</keyword>
<reference evidence="2 3" key="1">
    <citation type="submission" date="2021-01" db="EMBL/GenBank/DDBJ databases">
        <title>Whole genome shotgun sequence of Actinoplanes humidus NBRC 14915.</title>
        <authorList>
            <person name="Komaki H."/>
            <person name="Tamura T."/>
        </authorList>
    </citation>
    <scope>NUCLEOTIDE SEQUENCE [LARGE SCALE GENOMIC DNA]</scope>
    <source>
        <strain evidence="2 3">NBRC 14915</strain>
    </source>
</reference>
<keyword evidence="1" id="KW-1133">Transmembrane helix</keyword>
<sequence>MGGLYLDLQLMPYAGTLALTALLAFALATPRVEGRSRRAGLIGLASLALTAGLVDADTDGFGWPAEFPGGSDLNALAESGSLILAAGALTVAVLDRSRLRPRWWHPPAAIGAVLVLWAVCEHGRFSVVSRDTMPDLTALGPLLALSIVIVLALSLVMTTTLASRGPMTRAGAGLFPVLVLVLIALVQIPDNDLLRKPRPAPPVAVLDRDSVLNLWQLSQGDAYGMPARGSLGMATLDPLPAPPKIADIDAVTGSPFAEDRADSWPRAKPAILAALLLLAMVALATSLFPVPDDSDRFA</sequence>
<name>A0ABQ3ZN28_9ACTN</name>
<keyword evidence="1" id="KW-0472">Membrane</keyword>
<proteinExistence type="predicted"/>